<dbReference type="GO" id="GO:0004803">
    <property type="term" value="F:transposase activity"/>
    <property type="evidence" value="ECO:0007669"/>
    <property type="project" value="TreeGrafter"/>
</dbReference>
<dbReference type="NCBIfam" id="NF033563">
    <property type="entry name" value="transpos_IS30"/>
    <property type="match status" value="1"/>
</dbReference>
<dbReference type="GO" id="GO:0032196">
    <property type="term" value="P:transposition"/>
    <property type="evidence" value="ECO:0007669"/>
    <property type="project" value="TreeGrafter"/>
</dbReference>
<dbReference type="GO" id="GO:0006310">
    <property type="term" value="P:DNA recombination"/>
    <property type="evidence" value="ECO:0007669"/>
    <property type="project" value="UniProtKB-KW"/>
</dbReference>
<dbReference type="InterPro" id="IPR053392">
    <property type="entry name" value="Transposase_IS30-like"/>
</dbReference>
<gene>
    <name evidence="3" type="ORF">UV54_C0026G0002</name>
</gene>
<feature type="domain" description="Integrase catalytic" evidence="2">
    <location>
        <begin position="159"/>
        <end position="321"/>
    </location>
</feature>
<keyword evidence="1" id="KW-0233">DNA recombination</keyword>
<name>A0A0G1C368_9BACT</name>
<dbReference type="PANTHER" id="PTHR10948">
    <property type="entry name" value="TRANSPOSASE"/>
    <property type="match status" value="1"/>
</dbReference>
<sequence length="333" mass="38364">MNKKPKLTAPERDQIAVSLAAGLSLRQIAGELQRSVSSISDEVKRNSVNGEYRSITAHQKSRERNINSRRLNPLKSPDTYGYAVEKLRSGWSPEQIAGRLKRDNGGKTVICHETIYRYIYSPQVKSKNLAEFLVRHHFKRRAWHGRYVYRRGIANRVSIDERPGVINSRKAFGHWEADTVEGKAHKRGIVTLLERKTRYYQAKLIVNIDSEYGVRAQRDILVSFPPRARKSVTFDNGKENYNHERLAKQLNLKTYFCDPNSAWQKGSNENHNGVLRRYIPKKTDLTTVSQVELDAIIDEINDRPRKCLKYQTPSEAILEELQCLKLPKCSDSD</sequence>
<dbReference type="PANTHER" id="PTHR10948:SF23">
    <property type="entry name" value="TRANSPOSASE INSI FOR INSERTION SEQUENCE ELEMENT IS30A-RELATED"/>
    <property type="match status" value="1"/>
</dbReference>
<protein>
    <submittedName>
        <fullName evidence="3">Transposase InsI for insertion sequence element IS30B/C/D</fullName>
    </submittedName>
</protein>
<dbReference type="Gene3D" id="1.10.10.60">
    <property type="entry name" value="Homeodomain-like"/>
    <property type="match status" value="1"/>
</dbReference>
<proteinExistence type="predicted"/>
<evidence type="ECO:0000259" key="2">
    <source>
        <dbReference type="PROSITE" id="PS50994"/>
    </source>
</evidence>
<dbReference type="InterPro" id="IPR001584">
    <property type="entry name" value="Integrase_cat-core"/>
</dbReference>
<organism evidence="3 4">
    <name type="scientific">Candidatus Beckwithbacteria bacterium GW2011_GWA2_43_10</name>
    <dbReference type="NCBI Taxonomy" id="1618369"/>
    <lineage>
        <taxon>Bacteria</taxon>
        <taxon>Candidatus Beckwithiibacteriota</taxon>
    </lineage>
</organism>
<dbReference type="InterPro" id="IPR051917">
    <property type="entry name" value="Transposase-Integrase"/>
</dbReference>
<dbReference type="Proteomes" id="UP000034213">
    <property type="component" value="Unassembled WGS sequence"/>
</dbReference>
<dbReference type="SUPFAM" id="SSF53098">
    <property type="entry name" value="Ribonuclease H-like"/>
    <property type="match status" value="1"/>
</dbReference>
<dbReference type="EMBL" id="LCEW01000026">
    <property type="protein sequence ID" value="KKS79894.1"/>
    <property type="molecule type" value="Genomic_DNA"/>
</dbReference>
<dbReference type="AlphaFoldDB" id="A0A0G1C368"/>
<dbReference type="InterPro" id="IPR036397">
    <property type="entry name" value="RNaseH_sf"/>
</dbReference>
<dbReference type="GO" id="GO:0005829">
    <property type="term" value="C:cytosol"/>
    <property type="evidence" value="ECO:0007669"/>
    <property type="project" value="TreeGrafter"/>
</dbReference>
<dbReference type="GO" id="GO:0003676">
    <property type="term" value="F:nucleic acid binding"/>
    <property type="evidence" value="ECO:0007669"/>
    <property type="project" value="InterPro"/>
</dbReference>
<dbReference type="Gene3D" id="3.30.420.10">
    <property type="entry name" value="Ribonuclease H-like superfamily/Ribonuclease H"/>
    <property type="match status" value="1"/>
</dbReference>
<accession>A0A0G1C368</accession>
<dbReference type="Pfam" id="PF13936">
    <property type="entry name" value="HTH_38"/>
    <property type="match status" value="1"/>
</dbReference>
<dbReference type="STRING" id="1618369.UV54_C0026G0002"/>
<dbReference type="GO" id="GO:0015074">
    <property type="term" value="P:DNA integration"/>
    <property type="evidence" value="ECO:0007669"/>
    <property type="project" value="InterPro"/>
</dbReference>
<evidence type="ECO:0000313" key="3">
    <source>
        <dbReference type="EMBL" id="KKS79894.1"/>
    </source>
</evidence>
<evidence type="ECO:0000256" key="1">
    <source>
        <dbReference type="ARBA" id="ARBA00023172"/>
    </source>
</evidence>
<dbReference type="InterPro" id="IPR025246">
    <property type="entry name" value="IS30-like_HTH"/>
</dbReference>
<comment type="caution">
    <text evidence="3">The sequence shown here is derived from an EMBL/GenBank/DDBJ whole genome shotgun (WGS) entry which is preliminary data.</text>
</comment>
<dbReference type="PROSITE" id="PS50994">
    <property type="entry name" value="INTEGRASE"/>
    <property type="match status" value="1"/>
</dbReference>
<dbReference type="InterPro" id="IPR012337">
    <property type="entry name" value="RNaseH-like_sf"/>
</dbReference>
<reference evidence="3 4" key="1">
    <citation type="journal article" date="2015" name="Nature">
        <title>rRNA introns, odd ribosomes, and small enigmatic genomes across a large radiation of phyla.</title>
        <authorList>
            <person name="Brown C.T."/>
            <person name="Hug L.A."/>
            <person name="Thomas B.C."/>
            <person name="Sharon I."/>
            <person name="Castelle C.J."/>
            <person name="Singh A."/>
            <person name="Wilkins M.J."/>
            <person name="Williams K.H."/>
            <person name="Banfield J.F."/>
        </authorList>
    </citation>
    <scope>NUCLEOTIDE SEQUENCE [LARGE SCALE GENOMIC DNA]</scope>
</reference>
<evidence type="ECO:0000313" key="4">
    <source>
        <dbReference type="Proteomes" id="UP000034213"/>
    </source>
</evidence>